<proteinExistence type="predicted"/>
<dbReference type="RefSeq" id="WP_378194419.1">
    <property type="nucleotide sequence ID" value="NZ_JBHLZP010000007.1"/>
</dbReference>
<evidence type="ECO:0000313" key="7">
    <source>
        <dbReference type="Proteomes" id="UP001589627"/>
    </source>
</evidence>
<dbReference type="InterPro" id="IPR003018">
    <property type="entry name" value="GAF"/>
</dbReference>
<feature type="domain" description="ANTAR" evidence="5">
    <location>
        <begin position="164"/>
        <end position="225"/>
    </location>
</feature>
<keyword evidence="2" id="KW-0418">Kinase</keyword>
<dbReference type="Pfam" id="PF13185">
    <property type="entry name" value="GAF_2"/>
    <property type="match status" value="1"/>
</dbReference>
<dbReference type="PROSITE" id="PS50921">
    <property type="entry name" value="ANTAR"/>
    <property type="match status" value="1"/>
</dbReference>
<dbReference type="InterPro" id="IPR029016">
    <property type="entry name" value="GAF-like_dom_sf"/>
</dbReference>
<evidence type="ECO:0000259" key="5">
    <source>
        <dbReference type="PROSITE" id="PS50921"/>
    </source>
</evidence>
<keyword evidence="3" id="KW-0805">Transcription regulation</keyword>
<dbReference type="InterPro" id="IPR005561">
    <property type="entry name" value="ANTAR"/>
</dbReference>
<dbReference type="Proteomes" id="UP001589627">
    <property type="component" value="Unassembled WGS sequence"/>
</dbReference>
<dbReference type="SUPFAM" id="SSF52172">
    <property type="entry name" value="CheY-like"/>
    <property type="match status" value="1"/>
</dbReference>
<dbReference type="InterPro" id="IPR011006">
    <property type="entry name" value="CheY-like_superfamily"/>
</dbReference>
<protein>
    <submittedName>
        <fullName evidence="6">GAF and ANTAR domain-containing protein</fullName>
    </submittedName>
</protein>
<evidence type="ECO:0000313" key="6">
    <source>
        <dbReference type="EMBL" id="MFB9831082.1"/>
    </source>
</evidence>
<dbReference type="InterPro" id="IPR012074">
    <property type="entry name" value="GAF_ANTAR"/>
</dbReference>
<dbReference type="Gene3D" id="1.10.10.10">
    <property type="entry name" value="Winged helix-like DNA-binding domain superfamily/Winged helix DNA-binding domain"/>
    <property type="match status" value="1"/>
</dbReference>
<dbReference type="EMBL" id="JBHLZP010000007">
    <property type="protein sequence ID" value="MFB9831082.1"/>
    <property type="molecule type" value="Genomic_DNA"/>
</dbReference>
<keyword evidence="7" id="KW-1185">Reference proteome</keyword>
<dbReference type="Gene3D" id="3.30.450.40">
    <property type="match status" value="1"/>
</dbReference>
<evidence type="ECO:0000256" key="3">
    <source>
        <dbReference type="ARBA" id="ARBA00023015"/>
    </source>
</evidence>
<reference evidence="6 7" key="1">
    <citation type="submission" date="2024-09" db="EMBL/GenBank/DDBJ databases">
        <authorList>
            <person name="Sun Q."/>
            <person name="Mori K."/>
        </authorList>
    </citation>
    <scope>NUCLEOTIDE SEQUENCE [LARGE SCALE GENOMIC DNA]</scope>
    <source>
        <strain evidence="6 7">TBRC 0563</strain>
    </source>
</reference>
<gene>
    <name evidence="6" type="ORF">ACFFNX_02630</name>
</gene>
<dbReference type="InterPro" id="IPR036388">
    <property type="entry name" value="WH-like_DNA-bd_sf"/>
</dbReference>
<evidence type="ECO:0000256" key="4">
    <source>
        <dbReference type="ARBA" id="ARBA00023163"/>
    </source>
</evidence>
<evidence type="ECO:0000256" key="2">
    <source>
        <dbReference type="ARBA" id="ARBA00022777"/>
    </source>
</evidence>
<dbReference type="Pfam" id="PF03861">
    <property type="entry name" value="ANTAR"/>
    <property type="match status" value="1"/>
</dbReference>
<keyword evidence="1" id="KW-0808">Transferase</keyword>
<name>A0ABV5Y9D7_9ACTN</name>
<dbReference type="SMART" id="SM00065">
    <property type="entry name" value="GAF"/>
    <property type="match status" value="1"/>
</dbReference>
<evidence type="ECO:0000256" key="1">
    <source>
        <dbReference type="ARBA" id="ARBA00022679"/>
    </source>
</evidence>
<keyword evidence="4" id="KW-0804">Transcription</keyword>
<comment type="caution">
    <text evidence="6">The sequence shown here is derived from an EMBL/GenBank/DDBJ whole genome shotgun (WGS) entry which is preliminary data.</text>
</comment>
<dbReference type="PIRSF" id="PIRSF036625">
    <property type="entry name" value="GAF_ANTAR"/>
    <property type="match status" value="1"/>
</dbReference>
<sequence>MAKTLEPQDWAVALARAAHDLQQQESLRQTLERATSYAVDLVGGCDAAGIIAVDKRGVRALSASDPIACAGDRLQQECGGGPSFEAIDGTVQACRVADLDVAPRRWRRFTEGVVRLGIAGVMALPLLVPGEMLGVLNVYSLRRGELTVESERLGALLASHIAVAFATAQAEENLRTAVTSHQQVGEAVGILMERYRIGKGEALAMLTKASQNQNTKLRELARQLVETGEVPGVS</sequence>
<accession>A0ABV5Y9D7</accession>
<dbReference type="SUPFAM" id="SSF55781">
    <property type="entry name" value="GAF domain-like"/>
    <property type="match status" value="1"/>
</dbReference>
<dbReference type="SMART" id="SM01012">
    <property type="entry name" value="ANTAR"/>
    <property type="match status" value="1"/>
</dbReference>
<organism evidence="6 7">
    <name type="scientific">Actinoallomurus acaciae</name>
    <dbReference type="NCBI Taxonomy" id="502577"/>
    <lineage>
        <taxon>Bacteria</taxon>
        <taxon>Bacillati</taxon>
        <taxon>Actinomycetota</taxon>
        <taxon>Actinomycetes</taxon>
        <taxon>Streptosporangiales</taxon>
        <taxon>Thermomonosporaceae</taxon>
        <taxon>Actinoallomurus</taxon>
    </lineage>
</organism>